<keyword evidence="4" id="KW-1185">Reference proteome</keyword>
<evidence type="ECO:0000313" key="3">
    <source>
        <dbReference type="EMBL" id="ACL06098.1"/>
    </source>
</evidence>
<dbReference type="KEGG" id="dal:Dalk_4419"/>
<keyword evidence="1" id="KW-0863">Zinc-finger</keyword>
<reference evidence="3 4" key="1">
    <citation type="journal article" date="2012" name="Environ. Microbiol.">
        <title>The genome sequence of Desulfatibacillum alkenivorans AK-01: a blueprint for anaerobic alkane oxidation.</title>
        <authorList>
            <person name="Callaghan A.V."/>
            <person name="Morris B.E."/>
            <person name="Pereira I.A."/>
            <person name="McInerney M.J."/>
            <person name="Austin R.N."/>
            <person name="Groves J.T."/>
            <person name="Kukor J.J."/>
            <person name="Suflita J.M."/>
            <person name="Young L.Y."/>
            <person name="Zylstra G.J."/>
            <person name="Wawrik B."/>
        </authorList>
    </citation>
    <scope>NUCLEOTIDE SEQUENCE [LARGE SCALE GENOMIC DNA]</scope>
    <source>
        <strain evidence="3 4">AK-01</strain>
    </source>
</reference>
<protein>
    <submittedName>
        <fullName evidence="3">Zinc finger SWIM domain protein</fullName>
    </submittedName>
</protein>
<evidence type="ECO:0000256" key="1">
    <source>
        <dbReference type="PROSITE-ProRule" id="PRU00325"/>
    </source>
</evidence>
<dbReference type="PROSITE" id="PS00018">
    <property type="entry name" value="EF_HAND_1"/>
    <property type="match status" value="1"/>
</dbReference>
<dbReference type="RefSeq" id="WP_015949144.1">
    <property type="nucleotide sequence ID" value="NC_011768.1"/>
</dbReference>
<evidence type="ECO:0000259" key="2">
    <source>
        <dbReference type="PROSITE" id="PS50966"/>
    </source>
</evidence>
<keyword evidence="1" id="KW-0479">Metal-binding</keyword>
<feature type="domain" description="SWIM-type" evidence="2">
    <location>
        <begin position="58"/>
        <end position="94"/>
    </location>
</feature>
<dbReference type="EMBL" id="CP001322">
    <property type="protein sequence ID" value="ACL06098.1"/>
    <property type="molecule type" value="Genomic_DNA"/>
</dbReference>
<dbReference type="InterPro" id="IPR007527">
    <property type="entry name" value="Znf_SWIM"/>
</dbReference>
<gene>
    <name evidence="3" type="ordered locus">Dalk_4419</name>
</gene>
<dbReference type="HOGENOM" id="CLU_027271_1_0_7"/>
<organism evidence="3 4">
    <name type="scientific">Desulfatibacillum aliphaticivorans</name>
    <dbReference type="NCBI Taxonomy" id="218208"/>
    <lineage>
        <taxon>Bacteria</taxon>
        <taxon>Pseudomonadati</taxon>
        <taxon>Thermodesulfobacteriota</taxon>
        <taxon>Desulfobacteria</taxon>
        <taxon>Desulfobacterales</taxon>
        <taxon>Desulfatibacillaceae</taxon>
        <taxon>Desulfatibacillum</taxon>
    </lineage>
</organism>
<dbReference type="Pfam" id="PF04434">
    <property type="entry name" value="SWIM"/>
    <property type="match status" value="1"/>
</dbReference>
<dbReference type="Proteomes" id="UP000000739">
    <property type="component" value="Chromosome"/>
</dbReference>
<sequence>MKIGKWENVLRTLTWGELEEWAGDKIVSRGRSYKKHVSDVAVTPEDEFIAWVQGTRKYATWIELDSKGGLDCGCTCPYERGPCKHAMALVLVCMDLIEEKAKIPKAAKDDERLRLYYRYYGEDPEGDDWDDDDDDDGDDWISLSDLGASLKKMKKQEIVDMLLDMAANSEDFHITISDRILLQTRGPKAAASVLRRQIDDIIAFDDYDAYWSGNYSEPDFTEVQASMKAMIKNGQAGQVLSPGLVLWENSDNLIESLDQDGEIGMEIGWCMDLVFEALFLSSMKSQDRLLWLIERFMEDQYDVLPDEEESLCKGGFSPQDWAHAADLLRDRLSSMPAPAKNGSYFQNHERSELLSWLIRAMEESGREGVIELLMAEVPRTGDYERLVRALLEAGDLEQAKQWAIKGFEGSIEDAPRTAWAMVEMMQTIAARLGDKKQVAALAALAFFDSPRLGNFLNVEKAVAKEQWPETRLGLMSFLESGRRPDLPDTKVKAMVAWSLPAPWVSRLSPKRWKESYPLHAVLIKIAVHEKRHDDAIARYLKLTGSARPWGLGMELANAVWKTHPDFSINQWKAAAEHQISQVKVSAYKSAGEYLRKVKKAYESAGETAEWKAYAKTLRDVNRRRPRMIEVLNSLEKKPIMKS</sequence>
<accession>B8FNC9</accession>
<dbReference type="AlphaFoldDB" id="B8FNC9"/>
<dbReference type="GO" id="GO:0008270">
    <property type="term" value="F:zinc ion binding"/>
    <property type="evidence" value="ECO:0007669"/>
    <property type="project" value="UniProtKB-KW"/>
</dbReference>
<dbReference type="PROSITE" id="PS50966">
    <property type="entry name" value="ZF_SWIM"/>
    <property type="match status" value="1"/>
</dbReference>
<proteinExistence type="predicted"/>
<name>B8FNC9_DESAL</name>
<dbReference type="eggNOG" id="COG4715">
    <property type="taxonomic scope" value="Bacteria"/>
</dbReference>
<keyword evidence="1" id="KW-0862">Zinc</keyword>
<evidence type="ECO:0000313" key="4">
    <source>
        <dbReference type="Proteomes" id="UP000000739"/>
    </source>
</evidence>
<dbReference type="InterPro" id="IPR018247">
    <property type="entry name" value="EF_Hand_1_Ca_BS"/>
</dbReference>